<comment type="pathway">
    <text evidence="1 8">Amino-acid biosynthesis; L-histidine biosynthesis; L-histidine from 5-phospho-alpha-D-ribose 1-diphosphate: step 8/9.</text>
</comment>
<keyword evidence="11" id="KW-1185">Reference proteome</keyword>
<evidence type="ECO:0000313" key="10">
    <source>
        <dbReference type="EMBL" id="CAL1709459.1"/>
    </source>
</evidence>
<evidence type="ECO:0000259" key="9">
    <source>
        <dbReference type="Pfam" id="PF02811"/>
    </source>
</evidence>
<keyword evidence="5 8" id="KW-0378">Hydrolase</keyword>
<dbReference type="EMBL" id="OZ037948">
    <property type="protein sequence ID" value="CAL1709459.1"/>
    <property type="molecule type" value="Genomic_DNA"/>
</dbReference>
<name>A0ABP1DQH0_9APHY</name>
<dbReference type="SUPFAM" id="SSF89550">
    <property type="entry name" value="PHP domain-like"/>
    <property type="match status" value="1"/>
</dbReference>
<dbReference type="InterPro" id="IPR004013">
    <property type="entry name" value="PHP_dom"/>
</dbReference>
<dbReference type="CDD" id="cd12110">
    <property type="entry name" value="PHP_HisPPase_Hisj_like"/>
    <property type="match status" value="1"/>
</dbReference>
<evidence type="ECO:0000256" key="5">
    <source>
        <dbReference type="ARBA" id="ARBA00022801"/>
    </source>
</evidence>
<reference evidence="11" key="1">
    <citation type="submission" date="2024-04" db="EMBL/GenBank/DDBJ databases">
        <authorList>
            <person name="Shaw F."/>
            <person name="Minotto A."/>
        </authorList>
    </citation>
    <scope>NUCLEOTIDE SEQUENCE [LARGE SCALE GENOMIC DNA]</scope>
</reference>
<comment type="similarity">
    <text evidence="2 8">Belongs to the PHP hydrolase family. HisK subfamily.</text>
</comment>
<dbReference type="PANTHER" id="PTHR21039">
    <property type="entry name" value="HISTIDINOL PHOSPHATASE-RELATED"/>
    <property type="match status" value="1"/>
</dbReference>
<dbReference type="InterPro" id="IPR010140">
    <property type="entry name" value="Histidinol_P_phosphatase_HisJ"/>
</dbReference>
<proteinExistence type="inferred from homology"/>
<accession>A0ABP1DQH0</accession>
<dbReference type="EC" id="3.1.3.15" evidence="3 8"/>
<organism evidence="10 11">
    <name type="scientific">Somion occarium</name>
    <dbReference type="NCBI Taxonomy" id="3059160"/>
    <lineage>
        <taxon>Eukaryota</taxon>
        <taxon>Fungi</taxon>
        <taxon>Dikarya</taxon>
        <taxon>Basidiomycota</taxon>
        <taxon>Agaricomycotina</taxon>
        <taxon>Agaricomycetes</taxon>
        <taxon>Polyporales</taxon>
        <taxon>Cerrenaceae</taxon>
        <taxon>Somion</taxon>
    </lineage>
</organism>
<sequence>MPYSHHSHSGQFCKHASGTLEEVVLEAIRQGFELFGLTEHAPRYRTVDLYPEEEGLSPEDLHGQFSDFVLEAHRLKEIYSSKIKLLVGLETEYIQPADIDPLEALLKSYGSHIEYIVGSVHHVNSIPIDFDLETYKKAVASFPTENDQQLETYLCTYFDAQYGLMQRLHPEVIGHIDLCRLYTPDLSLKDYPAVWGKLKRNVRFATEYGALFELNAAAFRKGWSSAYPAKDIVTVIQEHGGRFALSDDSHGPHAVGLNYPRLLEYARRVIIKELWTLEKSDEANVGGRFVRARKVEGDWWEHPFWSKASNLS</sequence>
<evidence type="ECO:0000256" key="2">
    <source>
        <dbReference type="ARBA" id="ARBA00009152"/>
    </source>
</evidence>
<dbReference type="PANTHER" id="PTHR21039:SF0">
    <property type="entry name" value="HISTIDINOL-PHOSPHATASE"/>
    <property type="match status" value="1"/>
</dbReference>
<dbReference type="Proteomes" id="UP001497453">
    <property type="component" value="Chromosome 5"/>
</dbReference>
<feature type="domain" description="PHP" evidence="9">
    <location>
        <begin position="5"/>
        <end position="216"/>
    </location>
</feature>
<evidence type="ECO:0000256" key="6">
    <source>
        <dbReference type="ARBA" id="ARBA00023102"/>
    </source>
</evidence>
<gene>
    <name evidence="10" type="ORF">GFSPODELE1_LOCUS7360</name>
</gene>
<keyword evidence="6 8" id="KW-0368">Histidine biosynthesis</keyword>
<evidence type="ECO:0000256" key="8">
    <source>
        <dbReference type="RuleBase" id="RU366003"/>
    </source>
</evidence>
<evidence type="ECO:0000256" key="1">
    <source>
        <dbReference type="ARBA" id="ARBA00004970"/>
    </source>
</evidence>
<dbReference type="Pfam" id="PF02811">
    <property type="entry name" value="PHP"/>
    <property type="match status" value="1"/>
</dbReference>
<comment type="catalytic activity">
    <reaction evidence="7 8">
        <text>L-histidinol phosphate + H2O = L-histidinol + phosphate</text>
        <dbReference type="Rhea" id="RHEA:14465"/>
        <dbReference type="ChEBI" id="CHEBI:15377"/>
        <dbReference type="ChEBI" id="CHEBI:43474"/>
        <dbReference type="ChEBI" id="CHEBI:57699"/>
        <dbReference type="ChEBI" id="CHEBI:57980"/>
        <dbReference type="EC" id="3.1.3.15"/>
    </reaction>
</comment>
<dbReference type="Gene3D" id="3.20.20.140">
    <property type="entry name" value="Metal-dependent hydrolases"/>
    <property type="match status" value="1"/>
</dbReference>
<evidence type="ECO:0000256" key="3">
    <source>
        <dbReference type="ARBA" id="ARBA00013085"/>
    </source>
</evidence>
<evidence type="ECO:0000313" key="11">
    <source>
        <dbReference type="Proteomes" id="UP001497453"/>
    </source>
</evidence>
<keyword evidence="4 8" id="KW-0028">Amino-acid biosynthesis</keyword>
<dbReference type="InterPro" id="IPR016195">
    <property type="entry name" value="Pol/histidinol_Pase-like"/>
</dbReference>
<evidence type="ECO:0000256" key="4">
    <source>
        <dbReference type="ARBA" id="ARBA00022605"/>
    </source>
</evidence>
<dbReference type="NCBIfam" id="TIGR01856">
    <property type="entry name" value="hisJ_fam"/>
    <property type="match status" value="1"/>
</dbReference>
<protein>
    <recommendedName>
        <fullName evidence="3 8">Histidinol-phosphatase</fullName>
        <shortName evidence="8">HolPase</shortName>
        <ecNumber evidence="3 8">3.1.3.15</ecNumber>
    </recommendedName>
</protein>
<evidence type="ECO:0000256" key="7">
    <source>
        <dbReference type="ARBA" id="ARBA00049158"/>
    </source>
</evidence>